<reference evidence="10" key="1">
    <citation type="journal article" date="2014" name="Int. J. Syst. Evol. Microbiol.">
        <title>Complete genome of a new Firmicutes species belonging to the dominant human colonic microbiota ('Ruminococcus bicirculans') reveals two chromosomes and a selective capacity to utilize plant glucans.</title>
        <authorList>
            <consortium name="NISC Comparative Sequencing Program"/>
            <person name="Wegmann U."/>
            <person name="Louis P."/>
            <person name="Goesmann A."/>
            <person name="Henrissat B."/>
            <person name="Duncan S.H."/>
            <person name="Flint H.J."/>
        </authorList>
    </citation>
    <scope>NUCLEOTIDE SEQUENCE</scope>
    <source>
        <strain evidence="10">CGMCC 1.11013</strain>
    </source>
</reference>
<evidence type="ECO:0000256" key="8">
    <source>
        <dbReference type="ARBA" id="ARBA00047110"/>
    </source>
</evidence>
<evidence type="ECO:0000256" key="6">
    <source>
        <dbReference type="ARBA" id="ARBA00023274"/>
    </source>
</evidence>
<keyword evidence="3 9" id="KW-0699">rRNA-binding</keyword>
<dbReference type="PANTHER" id="PTHR19836:SF19">
    <property type="entry name" value="SMALL RIBOSOMAL SUBUNIT PROTEIN US14M"/>
    <property type="match status" value="1"/>
</dbReference>
<evidence type="ECO:0000256" key="4">
    <source>
        <dbReference type="ARBA" id="ARBA00022884"/>
    </source>
</evidence>
<dbReference type="Gene3D" id="1.10.287.1480">
    <property type="match status" value="1"/>
</dbReference>
<dbReference type="HAMAP" id="MF_00537">
    <property type="entry name" value="Ribosomal_uS14_1"/>
    <property type="match status" value="1"/>
</dbReference>
<reference evidence="10" key="4">
    <citation type="submission" date="2024-05" db="EMBL/GenBank/DDBJ databases">
        <authorList>
            <person name="Sun Q."/>
            <person name="Zhou Y."/>
        </authorList>
    </citation>
    <scope>NUCLEOTIDE SEQUENCE</scope>
    <source>
        <strain evidence="10">CGMCC 1.11013</strain>
    </source>
</reference>
<comment type="subunit">
    <text evidence="8 9">Part of the 30S ribosomal subunit. Contacts proteins S3 and S10.</text>
</comment>
<dbReference type="FunFam" id="1.10.287.1480:FF:000001">
    <property type="entry name" value="30S ribosomal protein S14"/>
    <property type="match status" value="1"/>
</dbReference>
<evidence type="ECO:0000256" key="9">
    <source>
        <dbReference type="HAMAP-Rule" id="MF_00537"/>
    </source>
</evidence>
<evidence type="ECO:0000256" key="7">
    <source>
        <dbReference type="ARBA" id="ARBA00035167"/>
    </source>
</evidence>
<dbReference type="Proteomes" id="UP000597138">
    <property type="component" value="Unassembled WGS sequence"/>
</dbReference>
<dbReference type="eggNOG" id="COG0199">
    <property type="taxonomic scope" value="Bacteria"/>
</dbReference>
<dbReference type="InterPro" id="IPR023036">
    <property type="entry name" value="Ribosomal_uS14_bac/plastid"/>
</dbReference>
<gene>
    <name evidence="9 10" type="primary">rpsN</name>
    <name evidence="11" type="ORF">BG57_13145</name>
    <name evidence="10" type="ORF">GCM10010985_57300</name>
</gene>
<comment type="caution">
    <text evidence="11">The sequence shown here is derived from an EMBL/GenBank/DDBJ whole genome shotgun (WGS) entry which is preliminary data.</text>
</comment>
<dbReference type="Proteomes" id="UP000027439">
    <property type="component" value="Unassembled WGS sequence"/>
</dbReference>
<dbReference type="GO" id="GO:0005737">
    <property type="term" value="C:cytoplasm"/>
    <property type="evidence" value="ECO:0007669"/>
    <property type="project" value="UniProtKB-ARBA"/>
</dbReference>
<evidence type="ECO:0000256" key="5">
    <source>
        <dbReference type="ARBA" id="ARBA00022980"/>
    </source>
</evidence>
<evidence type="ECO:0000313" key="13">
    <source>
        <dbReference type="Proteomes" id="UP000597138"/>
    </source>
</evidence>
<evidence type="ECO:0000256" key="2">
    <source>
        <dbReference type="ARBA" id="ARBA00009083"/>
    </source>
</evidence>
<keyword evidence="5 9" id="KW-0689">Ribosomal protein</keyword>
<protein>
    <recommendedName>
        <fullName evidence="7 9">Small ribosomal subunit protein uS14</fullName>
    </recommendedName>
</protein>
<evidence type="ECO:0000256" key="1">
    <source>
        <dbReference type="ARBA" id="ARBA00003686"/>
    </source>
</evidence>
<evidence type="ECO:0000256" key="3">
    <source>
        <dbReference type="ARBA" id="ARBA00022730"/>
    </source>
</evidence>
<dbReference type="EMBL" id="BMEG01000015">
    <property type="protein sequence ID" value="GGD95172.1"/>
    <property type="molecule type" value="Genomic_DNA"/>
</dbReference>
<dbReference type="GO" id="GO:0019843">
    <property type="term" value="F:rRNA binding"/>
    <property type="evidence" value="ECO:0007669"/>
    <property type="project" value="UniProtKB-UniRule"/>
</dbReference>
<keyword evidence="4 9" id="KW-0694">RNA-binding</keyword>
<evidence type="ECO:0000313" key="10">
    <source>
        <dbReference type="EMBL" id="GGD95172.1"/>
    </source>
</evidence>
<reference evidence="11 12" key="2">
    <citation type="submission" date="2014-03" db="EMBL/GenBank/DDBJ databases">
        <title>Draft Genome Sequences of Four Burkholderia Strains.</title>
        <authorList>
            <person name="Liu X.Y."/>
            <person name="Li C.X."/>
            <person name="Xu J.H."/>
        </authorList>
    </citation>
    <scope>NUCLEOTIDE SEQUENCE [LARGE SCALE GENOMIC DNA]</scope>
    <source>
        <strain evidence="11 12">R27</strain>
    </source>
</reference>
<dbReference type="PANTHER" id="PTHR19836">
    <property type="entry name" value="30S RIBOSOMAL PROTEIN S14"/>
    <property type="match status" value="1"/>
</dbReference>
<dbReference type="GO" id="GO:0015935">
    <property type="term" value="C:small ribosomal subunit"/>
    <property type="evidence" value="ECO:0007669"/>
    <property type="project" value="TreeGrafter"/>
</dbReference>
<dbReference type="RefSeq" id="WP_035967609.1">
    <property type="nucleotide sequence ID" value="NZ_BMEG01000015.1"/>
</dbReference>
<evidence type="ECO:0000313" key="12">
    <source>
        <dbReference type="Proteomes" id="UP000027439"/>
    </source>
</evidence>
<keyword evidence="6 9" id="KW-0687">Ribonucleoprotein</keyword>
<dbReference type="OrthoDB" id="9810484at2"/>
<dbReference type="EMBL" id="JFHE01000023">
    <property type="protein sequence ID" value="KDR31130.1"/>
    <property type="molecule type" value="Genomic_DNA"/>
</dbReference>
<keyword evidence="13" id="KW-1185">Reference proteome</keyword>
<dbReference type="AlphaFoldDB" id="A0A069NS24"/>
<organism evidence="11 12">
    <name type="scientific">Caballeronia grimmiae</name>
    <dbReference type="NCBI Taxonomy" id="1071679"/>
    <lineage>
        <taxon>Bacteria</taxon>
        <taxon>Pseudomonadati</taxon>
        <taxon>Pseudomonadota</taxon>
        <taxon>Betaproteobacteria</taxon>
        <taxon>Burkholderiales</taxon>
        <taxon>Burkholderiaceae</taxon>
        <taxon>Caballeronia</taxon>
    </lineage>
</organism>
<dbReference type="GO" id="GO:0003735">
    <property type="term" value="F:structural constituent of ribosome"/>
    <property type="evidence" value="ECO:0007669"/>
    <property type="project" value="InterPro"/>
</dbReference>
<dbReference type="STRING" id="1071679.BG57_13145"/>
<dbReference type="SUPFAM" id="SSF57716">
    <property type="entry name" value="Glucocorticoid receptor-like (DNA-binding domain)"/>
    <property type="match status" value="1"/>
</dbReference>
<comment type="function">
    <text evidence="1 9">Binds 16S rRNA, required for the assembly of 30S particles and may also be responsible for determining the conformation of the 16S rRNA at the A site.</text>
</comment>
<dbReference type="NCBIfam" id="NF006477">
    <property type="entry name" value="PRK08881.1"/>
    <property type="match status" value="1"/>
</dbReference>
<comment type="similarity">
    <text evidence="2 9">Belongs to the universal ribosomal protein uS14 family.</text>
</comment>
<evidence type="ECO:0000313" key="11">
    <source>
        <dbReference type="EMBL" id="KDR31130.1"/>
    </source>
</evidence>
<reference evidence="13" key="3">
    <citation type="journal article" date="2019" name="Int. J. Syst. Evol. Microbiol.">
        <title>The Global Catalogue of Microorganisms (GCM) 10K type strain sequencing project: providing services to taxonomists for standard genome sequencing and annotation.</title>
        <authorList>
            <consortium name="The Broad Institute Genomics Platform"/>
            <consortium name="The Broad Institute Genome Sequencing Center for Infectious Disease"/>
            <person name="Wu L."/>
            <person name="Ma J."/>
        </authorList>
    </citation>
    <scope>NUCLEOTIDE SEQUENCE [LARGE SCALE GENOMIC DNA]</scope>
    <source>
        <strain evidence="13">CGMCC 1.11013</strain>
    </source>
</reference>
<accession>A0A069NS24</accession>
<dbReference type="InterPro" id="IPR001209">
    <property type="entry name" value="Ribosomal_uS14"/>
</dbReference>
<proteinExistence type="inferred from homology"/>
<dbReference type="Pfam" id="PF00253">
    <property type="entry name" value="Ribosomal_S14"/>
    <property type="match status" value="1"/>
</dbReference>
<name>A0A069NS24_9BURK</name>
<dbReference type="GO" id="GO:0006412">
    <property type="term" value="P:translation"/>
    <property type="evidence" value="ECO:0007669"/>
    <property type="project" value="UniProtKB-UniRule"/>
</dbReference>
<sequence>MAKLALIEREKKRARLAAKYAPKRAELKAVIDDASKSDEERYLARLSLQQLPRNSNPTRKRNRCAITGRPRGTFRKFGLARNKIREIAFRGEIPGLTKASW</sequence>